<accession>A1SAA3</accession>
<dbReference type="KEGG" id="saz:Sama_3107"/>
<dbReference type="Proteomes" id="UP000009175">
    <property type="component" value="Chromosome"/>
</dbReference>
<organism evidence="1 2">
    <name type="scientific">Shewanella amazonensis (strain ATCC BAA-1098 / SB2B)</name>
    <dbReference type="NCBI Taxonomy" id="326297"/>
    <lineage>
        <taxon>Bacteria</taxon>
        <taxon>Pseudomonadati</taxon>
        <taxon>Pseudomonadota</taxon>
        <taxon>Gammaproteobacteria</taxon>
        <taxon>Alteromonadales</taxon>
        <taxon>Shewanellaceae</taxon>
        <taxon>Shewanella</taxon>
    </lineage>
</organism>
<name>A1SAA3_SHEAM</name>
<dbReference type="CDD" id="cd07067">
    <property type="entry name" value="HP_PGM_like"/>
    <property type="match status" value="1"/>
</dbReference>
<dbReference type="InterPro" id="IPR029033">
    <property type="entry name" value="His_PPase_superfam"/>
</dbReference>
<protein>
    <submittedName>
        <fullName evidence="1">Putative phosphohistidine phosphatase, SixA</fullName>
    </submittedName>
</protein>
<dbReference type="eggNOG" id="COG0406">
    <property type="taxonomic scope" value="Bacteria"/>
</dbReference>
<dbReference type="EMBL" id="CP000507">
    <property type="protein sequence ID" value="ABM01310.1"/>
    <property type="molecule type" value="Genomic_DNA"/>
</dbReference>
<dbReference type="Gene3D" id="3.40.50.1240">
    <property type="entry name" value="Phosphoglycerate mutase-like"/>
    <property type="match status" value="1"/>
</dbReference>
<evidence type="ECO:0000313" key="1">
    <source>
        <dbReference type="EMBL" id="ABM01310.1"/>
    </source>
</evidence>
<dbReference type="InterPro" id="IPR013078">
    <property type="entry name" value="His_Pase_superF_clade-1"/>
</dbReference>
<dbReference type="SUPFAM" id="SSF53254">
    <property type="entry name" value="Phosphoglycerate mutase-like"/>
    <property type="match status" value="1"/>
</dbReference>
<proteinExistence type="predicted"/>
<dbReference type="AlphaFoldDB" id="A1SAA3"/>
<dbReference type="Pfam" id="PF00300">
    <property type="entry name" value="His_Phos_1"/>
    <property type="match status" value="1"/>
</dbReference>
<dbReference type="HOGENOM" id="CLU_112476_2_0_6"/>
<gene>
    <name evidence="1" type="ordered locus">Sama_3107</name>
</gene>
<sequence length="175" mass="18704">MGGGLVLKNKMAVIVAGLGLLLSVLASPGWAADIWLFRHGEKAPGKDPALTEAGQARAQRIAGLILRAPSTGDNILLYSTDYRRTQETIAPLAEATGVKVQSYDPADMAQLAAKIRVLDGTVVVAGHSNTTPELLKHLTGIERDIPEDRFDVLYHLVPAAQGFILQELSSDTSEH</sequence>
<dbReference type="STRING" id="326297.Sama_3107"/>
<keyword evidence="2" id="KW-1185">Reference proteome</keyword>
<reference evidence="1 2" key="1">
    <citation type="submission" date="2006-12" db="EMBL/GenBank/DDBJ databases">
        <title>Complete sequence of Shewanella amazonensis SB2B.</title>
        <authorList>
            <consortium name="US DOE Joint Genome Institute"/>
            <person name="Copeland A."/>
            <person name="Lucas S."/>
            <person name="Lapidus A."/>
            <person name="Barry K."/>
            <person name="Detter J.C."/>
            <person name="Glavina del Rio T."/>
            <person name="Hammon N."/>
            <person name="Israni S."/>
            <person name="Dalin E."/>
            <person name="Tice H."/>
            <person name="Pitluck S."/>
            <person name="Munk A.C."/>
            <person name="Brettin T."/>
            <person name="Bruce D."/>
            <person name="Han C."/>
            <person name="Tapia R."/>
            <person name="Gilna P."/>
            <person name="Schmutz J."/>
            <person name="Larimer F."/>
            <person name="Land M."/>
            <person name="Hauser L."/>
            <person name="Kyrpides N."/>
            <person name="Mikhailova N."/>
            <person name="Fredrickson J."/>
            <person name="Richardson P."/>
        </authorList>
    </citation>
    <scope>NUCLEOTIDE SEQUENCE [LARGE SCALE GENOMIC DNA]</scope>
    <source>
        <strain evidence="2">ATCC BAA-1098 / SB2B</strain>
    </source>
</reference>
<evidence type="ECO:0000313" key="2">
    <source>
        <dbReference type="Proteomes" id="UP000009175"/>
    </source>
</evidence>